<dbReference type="EMBL" id="JACHJG010000021">
    <property type="protein sequence ID" value="MBB4890600.1"/>
    <property type="molecule type" value="Genomic_DNA"/>
</dbReference>
<dbReference type="InterPro" id="IPR001647">
    <property type="entry name" value="HTH_TetR"/>
</dbReference>
<dbReference type="InterPro" id="IPR009057">
    <property type="entry name" value="Homeodomain-like_sf"/>
</dbReference>
<evidence type="ECO:0000256" key="4">
    <source>
        <dbReference type="PROSITE-ProRule" id="PRU00335"/>
    </source>
</evidence>
<organism evidence="7 8">
    <name type="scientific">Streptomyces netropsis</name>
    <name type="common">Streptoverticillium netropsis</name>
    <dbReference type="NCBI Taxonomy" id="55404"/>
    <lineage>
        <taxon>Bacteria</taxon>
        <taxon>Bacillati</taxon>
        <taxon>Actinomycetota</taxon>
        <taxon>Actinomycetes</taxon>
        <taxon>Kitasatosporales</taxon>
        <taxon>Streptomycetaceae</taxon>
        <taxon>Streptomyces</taxon>
    </lineage>
</organism>
<accession>A0A7W7PJB9</accession>
<dbReference type="InterPro" id="IPR050109">
    <property type="entry name" value="HTH-type_TetR-like_transc_reg"/>
</dbReference>
<keyword evidence="2 4" id="KW-0238">DNA-binding</keyword>
<feature type="region of interest" description="Disordered" evidence="5">
    <location>
        <begin position="1"/>
        <end position="45"/>
    </location>
</feature>
<protein>
    <submittedName>
        <fullName evidence="7">AcrR family transcriptional regulator</fullName>
    </submittedName>
</protein>
<dbReference type="GO" id="GO:0000976">
    <property type="term" value="F:transcription cis-regulatory region binding"/>
    <property type="evidence" value="ECO:0007669"/>
    <property type="project" value="TreeGrafter"/>
</dbReference>
<evidence type="ECO:0000313" key="8">
    <source>
        <dbReference type="Proteomes" id="UP000556436"/>
    </source>
</evidence>
<dbReference type="SUPFAM" id="SSF46689">
    <property type="entry name" value="Homeodomain-like"/>
    <property type="match status" value="1"/>
</dbReference>
<feature type="DNA-binding region" description="H-T-H motif" evidence="4">
    <location>
        <begin position="66"/>
        <end position="85"/>
    </location>
</feature>
<keyword evidence="8" id="KW-1185">Reference proteome</keyword>
<feature type="compositionally biased region" description="Basic and acidic residues" evidence="5">
    <location>
        <begin position="21"/>
        <end position="45"/>
    </location>
</feature>
<dbReference type="InterPro" id="IPR036271">
    <property type="entry name" value="Tet_transcr_reg_TetR-rel_C_sf"/>
</dbReference>
<dbReference type="AlphaFoldDB" id="A0A7W7PJB9"/>
<name>A0A7W7PJB9_STRNE</name>
<dbReference type="Pfam" id="PF00440">
    <property type="entry name" value="TetR_N"/>
    <property type="match status" value="1"/>
</dbReference>
<dbReference type="InterPro" id="IPR004111">
    <property type="entry name" value="Repressor_TetR_C"/>
</dbReference>
<dbReference type="PANTHER" id="PTHR30055">
    <property type="entry name" value="HTH-TYPE TRANSCRIPTIONAL REGULATOR RUTR"/>
    <property type="match status" value="1"/>
</dbReference>
<dbReference type="Gene3D" id="1.10.10.60">
    <property type="entry name" value="Homeodomain-like"/>
    <property type="match status" value="1"/>
</dbReference>
<dbReference type="Pfam" id="PF02909">
    <property type="entry name" value="TetR_C_1"/>
    <property type="match status" value="1"/>
</dbReference>
<evidence type="ECO:0000313" key="7">
    <source>
        <dbReference type="EMBL" id="MBB4890600.1"/>
    </source>
</evidence>
<evidence type="ECO:0000256" key="1">
    <source>
        <dbReference type="ARBA" id="ARBA00023015"/>
    </source>
</evidence>
<dbReference type="RefSeq" id="WP_184739918.1">
    <property type="nucleotide sequence ID" value="NZ_BMRW01000022.1"/>
</dbReference>
<dbReference type="Proteomes" id="UP000556436">
    <property type="component" value="Unassembled WGS sequence"/>
</dbReference>
<dbReference type="PROSITE" id="PS50977">
    <property type="entry name" value="HTH_TETR_2"/>
    <property type="match status" value="1"/>
</dbReference>
<evidence type="ECO:0000256" key="3">
    <source>
        <dbReference type="ARBA" id="ARBA00023163"/>
    </source>
</evidence>
<dbReference type="SUPFAM" id="SSF48498">
    <property type="entry name" value="Tetracyclin repressor-like, C-terminal domain"/>
    <property type="match status" value="1"/>
</dbReference>
<evidence type="ECO:0000256" key="2">
    <source>
        <dbReference type="ARBA" id="ARBA00023125"/>
    </source>
</evidence>
<sequence>MTSGKRAGSTRASVWLAAEPAPKRKAEPAERKQGEGQEPKPGALDRRRIVEATVRLLDADGLAKFSMRRLADELDVTAMSVYWYVDSKDDLLEFALDQVSGEMVVPDPAAGAADWRDQLRALAVEYRNMLVAHPWVPVLLGRYLNIGPRSMAFSDAILAVMRRSGVPKEGLTGALSAVFQFVYGFSAVEGQFRERCRGTGLTEDEYYRQVVASVSERPDFAEQHSEALAMSKDLTEMTLAEARERDFDFALDTVIAGIEVMRDRAGAVRDRAAAGRS</sequence>
<feature type="domain" description="HTH tetR-type" evidence="6">
    <location>
        <begin position="43"/>
        <end position="103"/>
    </location>
</feature>
<evidence type="ECO:0000256" key="5">
    <source>
        <dbReference type="SAM" id="MobiDB-lite"/>
    </source>
</evidence>
<keyword evidence="3" id="KW-0804">Transcription</keyword>
<dbReference type="Gene3D" id="1.10.357.10">
    <property type="entry name" value="Tetracycline Repressor, domain 2"/>
    <property type="match status" value="1"/>
</dbReference>
<gene>
    <name evidence="7" type="ORF">FHS38_006685</name>
</gene>
<proteinExistence type="predicted"/>
<dbReference type="PANTHER" id="PTHR30055:SF151">
    <property type="entry name" value="TRANSCRIPTIONAL REGULATORY PROTEIN"/>
    <property type="match status" value="1"/>
</dbReference>
<dbReference type="GO" id="GO:0003700">
    <property type="term" value="F:DNA-binding transcription factor activity"/>
    <property type="evidence" value="ECO:0007669"/>
    <property type="project" value="TreeGrafter"/>
</dbReference>
<comment type="caution">
    <text evidence="7">The sequence shown here is derived from an EMBL/GenBank/DDBJ whole genome shotgun (WGS) entry which is preliminary data.</text>
</comment>
<keyword evidence="1" id="KW-0805">Transcription regulation</keyword>
<reference evidence="7 8" key="1">
    <citation type="submission" date="2020-08" db="EMBL/GenBank/DDBJ databases">
        <title>Genomic Encyclopedia of Type Strains, Phase III (KMG-III): the genomes of soil and plant-associated and newly described type strains.</title>
        <authorList>
            <person name="Whitman W."/>
        </authorList>
    </citation>
    <scope>NUCLEOTIDE SEQUENCE [LARGE SCALE GENOMIC DNA]</scope>
    <source>
        <strain evidence="7 8">CECT 3265</strain>
    </source>
</reference>
<evidence type="ECO:0000259" key="6">
    <source>
        <dbReference type="PROSITE" id="PS50977"/>
    </source>
</evidence>
<dbReference type="GO" id="GO:0045892">
    <property type="term" value="P:negative regulation of DNA-templated transcription"/>
    <property type="evidence" value="ECO:0007669"/>
    <property type="project" value="InterPro"/>
</dbReference>